<keyword evidence="7" id="KW-0808">Transferase</keyword>
<feature type="modified residue" description="4-aspartylphosphate" evidence="2">
    <location>
        <position position="1095"/>
    </location>
</feature>
<dbReference type="EMBL" id="JABCIY010000121">
    <property type="protein sequence ID" value="KAF7192506.1"/>
    <property type="molecule type" value="Genomic_DNA"/>
</dbReference>
<dbReference type="Gene3D" id="1.10.287.130">
    <property type="match status" value="1"/>
</dbReference>
<dbReference type="InterPro" id="IPR005467">
    <property type="entry name" value="His_kinase_dom"/>
</dbReference>
<proteinExistence type="predicted"/>
<evidence type="ECO:0000259" key="6">
    <source>
        <dbReference type="PROSITE" id="PS50112"/>
    </source>
</evidence>
<accession>A0A8H6RK40</accession>
<dbReference type="Pfam" id="PF02518">
    <property type="entry name" value="HATPase_c"/>
    <property type="match status" value="1"/>
</dbReference>
<dbReference type="CDD" id="cd00082">
    <property type="entry name" value="HisKA"/>
    <property type="match status" value="1"/>
</dbReference>
<dbReference type="PANTHER" id="PTHR43719:SF30">
    <property type="entry name" value="TWO-COMPONENT SYSTEM RESPONSE REGULATOR"/>
    <property type="match status" value="1"/>
</dbReference>
<dbReference type="CDD" id="cd17546">
    <property type="entry name" value="REC_hyHK_CKI1_RcsC-like"/>
    <property type="match status" value="1"/>
</dbReference>
<dbReference type="PROSITE" id="PS50112">
    <property type="entry name" value="PAS"/>
    <property type="match status" value="1"/>
</dbReference>
<dbReference type="InterPro" id="IPR035965">
    <property type="entry name" value="PAS-like_dom_sf"/>
</dbReference>
<dbReference type="SUPFAM" id="SSF55785">
    <property type="entry name" value="PYP-like sensor domain (PAS domain)"/>
    <property type="match status" value="1"/>
</dbReference>
<dbReference type="InterPro" id="IPR036890">
    <property type="entry name" value="HATPase_C_sf"/>
</dbReference>
<evidence type="ECO:0000313" key="8">
    <source>
        <dbReference type="Proteomes" id="UP000660729"/>
    </source>
</evidence>
<dbReference type="InterPro" id="IPR003661">
    <property type="entry name" value="HisK_dim/P_dom"/>
</dbReference>
<evidence type="ECO:0000259" key="5">
    <source>
        <dbReference type="PROSITE" id="PS50110"/>
    </source>
</evidence>
<gene>
    <name evidence="7" type="ORF">HII31_06138</name>
</gene>
<dbReference type="AlphaFoldDB" id="A0A8H6RK40"/>
<dbReference type="NCBIfam" id="TIGR00229">
    <property type="entry name" value="sensory_box"/>
    <property type="match status" value="1"/>
</dbReference>
<dbReference type="Pfam" id="PF00512">
    <property type="entry name" value="HisKA"/>
    <property type="match status" value="1"/>
</dbReference>
<sequence>MAEDGQGARLLELPPEIRSIAEFIALDERPSAIFPLSTIQGDLQHGISIAFSNPAFDQTSDLADLSEALRTTVPSEGRRWHGVLLEGKRWQLRVSGKYCTAIAQGQRNRSETESGGCAASERTNESSFGWIGEEPANVSPWIKFIREFDWAVTPVGPMQQWPPLLKMYVLGIMANPNPRLIVWGKEMTFIYNEACVPLWGAKHPDALGKSVKGIFAEAWDNIGHVIEDAYAGTTTRIDEFVLPIQRQGFLEESYWNFTLLPVYDESGAVVGTYDELTESTPAVVSERRRAEVNDVSKSLRTARTLPGLWAAVLKSIQSADVPFALMYAVVDDVPERSEPSESNSSGSSSTVHPKKCVLYGSVGISDNYQDHVDTFPLNEQNDHSDSIVQACLEAWKTKRNVSLSSKDDTLPASLISAVATSKFGTPVRMGIASPINSISGTDVLAIMVYGMSPLCSFSPQYELFCNVVVEMIEKDAALISLPEEQQRAQKLADDINSALAQQLRMTTLKAEKSEAKFARLAGAAPTGMFMFDVTGRALYVNDTYLEMLGITREEHAQKPDGHPWHEQIHEDDLERFYAIWQRVVIDKVPITVEYRMKKPWQSTDKKSGQEISGETWLLATAFPEIQADGTVSTIQGWLTDISHRKFSQNVVSQRLEDALENKRQTENFIDMTSHEMRNPLSAILQSADSIVSTMGSIGMPILDESMTLDVSVAEEIVDAAQTIILCAQHQKRIVDDILTLSKLDASLLVISPDKVQTPTLLIKALKMYEAELERAEIDAQICIEPSYSELEVDWVVLDPSRLLQVIINLLTNSIKFTQYAETRKIKICLGASYQKPTGKHHGITFIPARHSRPARTPRSELESGEDIYLQMAVYDTGKGLNEDEMKVLFQRFQQASPKTYKQYGGSGLGLFISRELCELQGGQIGVASTEGKTVFTFYVRAKRWTEQTSSNAQRPGPVRFTSASASPMVYSRRGSMPLEQSPDPQISMTRRQSGSIVEDFHPLSRKVSKRQPAVASTAAPANNTEKSERNDSLQKDQLHVLIVEDNMINQKVMSQQLRRAGCIVHVANHGLECLQFLDRSHFCSADTPLSIILLDLEMPTMDGLTCIRHIRERQKNGKIVRHVPVIAVTANARSEQISTAIEAGMDQVVTKPFRIPELVPQMHSLIAEFTAVKVDSG</sequence>
<dbReference type="SUPFAM" id="SSF55874">
    <property type="entry name" value="ATPase domain of HSP90 chaperone/DNA topoisomerase II/histidine kinase"/>
    <property type="match status" value="1"/>
</dbReference>
<evidence type="ECO:0000256" key="3">
    <source>
        <dbReference type="SAM" id="MobiDB-lite"/>
    </source>
</evidence>
<dbReference type="Gene3D" id="3.30.565.10">
    <property type="entry name" value="Histidine kinase-like ATPase, C-terminal domain"/>
    <property type="match status" value="1"/>
</dbReference>
<dbReference type="SUPFAM" id="SSF52172">
    <property type="entry name" value="CheY-like"/>
    <property type="match status" value="1"/>
</dbReference>
<dbReference type="Pfam" id="PF08447">
    <property type="entry name" value="PAS_3"/>
    <property type="match status" value="1"/>
</dbReference>
<dbReference type="InterPro" id="IPR013655">
    <property type="entry name" value="PAS_fold_3"/>
</dbReference>
<dbReference type="InterPro" id="IPR003594">
    <property type="entry name" value="HATPase_dom"/>
</dbReference>
<dbReference type="PROSITE" id="PS50110">
    <property type="entry name" value="RESPONSE_REGULATORY"/>
    <property type="match status" value="1"/>
</dbReference>
<protein>
    <submittedName>
        <fullName evidence="7">Sensor histidine kinase RcsC</fullName>
    </submittedName>
</protein>
<dbReference type="SMART" id="SM00387">
    <property type="entry name" value="HATPase_c"/>
    <property type="match status" value="1"/>
</dbReference>
<evidence type="ECO:0000259" key="4">
    <source>
        <dbReference type="PROSITE" id="PS50109"/>
    </source>
</evidence>
<dbReference type="PROSITE" id="PS50109">
    <property type="entry name" value="HIS_KIN"/>
    <property type="match status" value="1"/>
</dbReference>
<name>A0A8H6RK40_9PEZI</name>
<dbReference type="InterPro" id="IPR011006">
    <property type="entry name" value="CheY-like_superfamily"/>
</dbReference>
<dbReference type="Gene3D" id="3.40.50.2300">
    <property type="match status" value="1"/>
</dbReference>
<dbReference type="InterPro" id="IPR004358">
    <property type="entry name" value="Sig_transdc_His_kin-like_C"/>
</dbReference>
<keyword evidence="1 2" id="KW-0597">Phosphoprotein</keyword>
<keyword evidence="8" id="KW-1185">Reference proteome</keyword>
<dbReference type="SMART" id="SM00388">
    <property type="entry name" value="HisKA"/>
    <property type="match status" value="1"/>
</dbReference>
<dbReference type="InterPro" id="IPR000014">
    <property type="entry name" value="PAS"/>
</dbReference>
<dbReference type="InterPro" id="IPR001789">
    <property type="entry name" value="Sig_transdc_resp-reg_receiver"/>
</dbReference>
<feature type="region of interest" description="Disordered" evidence="3">
    <location>
        <begin position="946"/>
        <end position="965"/>
    </location>
</feature>
<dbReference type="InterPro" id="IPR036097">
    <property type="entry name" value="HisK_dim/P_sf"/>
</dbReference>
<feature type="compositionally biased region" description="Polar residues" evidence="3">
    <location>
        <begin position="982"/>
        <end position="995"/>
    </location>
</feature>
<dbReference type="PANTHER" id="PTHR43719">
    <property type="entry name" value="TWO-COMPONENT HISTIDINE KINASE"/>
    <property type="match status" value="1"/>
</dbReference>
<organism evidence="7 8">
    <name type="scientific">Pseudocercospora fuligena</name>
    <dbReference type="NCBI Taxonomy" id="685502"/>
    <lineage>
        <taxon>Eukaryota</taxon>
        <taxon>Fungi</taxon>
        <taxon>Dikarya</taxon>
        <taxon>Ascomycota</taxon>
        <taxon>Pezizomycotina</taxon>
        <taxon>Dothideomycetes</taxon>
        <taxon>Dothideomycetidae</taxon>
        <taxon>Mycosphaerellales</taxon>
        <taxon>Mycosphaerellaceae</taxon>
        <taxon>Pseudocercospora</taxon>
    </lineage>
</organism>
<evidence type="ECO:0000256" key="1">
    <source>
        <dbReference type="ARBA" id="ARBA00022553"/>
    </source>
</evidence>
<dbReference type="SMART" id="SM00448">
    <property type="entry name" value="REC"/>
    <property type="match status" value="1"/>
</dbReference>
<feature type="region of interest" description="Disordered" evidence="3">
    <location>
        <begin position="973"/>
        <end position="1032"/>
    </location>
</feature>
<dbReference type="Proteomes" id="UP000660729">
    <property type="component" value="Unassembled WGS sequence"/>
</dbReference>
<feature type="domain" description="Response regulatory" evidence="5">
    <location>
        <begin position="1039"/>
        <end position="1166"/>
    </location>
</feature>
<comment type="caution">
    <text evidence="7">The sequence shown here is derived from an EMBL/GenBank/DDBJ whole genome shotgun (WGS) entry which is preliminary data.</text>
</comment>
<dbReference type="Gene3D" id="3.30.450.20">
    <property type="entry name" value="PAS domain"/>
    <property type="match status" value="2"/>
</dbReference>
<feature type="domain" description="Histidine kinase" evidence="4">
    <location>
        <begin position="671"/>
        <end position="943"/>
    </location>
</feature>
<dbReference type="InterPro" id="IPR050956">
    <property type="entry name" value="2C_system_His_kinase"/>
</dbReference>
<dbReference type="CDD" id="cd00130">
    <property type="entry name" value="PAS"/>
    <property type="match status" value="1"/>
</dbReference>
<evidence type="ECO:0000313" key="7">
    <source>
        <dbReference type="EMBL" id="KAF7192506.1"/>
    </source>
</evidence>
<dbReference type="SMART" id="SM00091">
    <property type="entry name" value="PAS"/>
    <property type="match status" value="1"/>
</dbReference>
<keyword evidence="7" id="KW-0418">Kinase</keyword>
<dbReference type="OrthoDB" id="60033at2759"/>
<dbReference type="PRINTS" id="PR00344">
    <property type="entry name" value="BCTRLSENSOR"/>
</dbReference>
<reference evidence="7" key="1">
    <citation type="submission" date="2020-04" db="EMBL/GenBank/DDBJ databases">
        <title>Draft genome resource of the tomato pathogen Pseudocercospora fuligena.</title>
        <authorList>
            <person name="Zaccaron A."/>
        </authorList>
    </citation>
    <scope>NUCLEOTIDE SEQUENCE</scope>
    <source>
        <strain evidence="7">PF001</strain>
    </source>
</reference>
<evidence type="ECO:0000256" key="2">
    <source>
        <dbReference type="PROSITE-ProRule" id="PRU00169"/>
    </source>
</evidence>
<dbReference type="Pfam" id="PF00072">
    <property type="entry name" value="Response_reg"/>
    <property type="match status" value="1"/>
</dbReference>
<dbReference type="SUPFAM" id="SSF47384">
    <property type="entry name" value="Homodimeric domain of signal transducing histidine kinase"/>
    <property type="match status" value="1"/>
</dbReference>
<dbReference type="GO" id="GO:0000155">
    <property type="term" value="F:phosphorelay sensor kinase activity"/>
    <property type="evidence" value="ECO:0007669"/>
    <property type="project" value="InterPro"/>
</dbReference>
<feature type="domain" description="PAS" evidence="6">
    <location>
        <begin position="513"/>
        <end position="587"/>
    </location>
</feature>